<name>A0A0F4TWC5_PSEFL</name>
<organism evidence="4 5">
    <name type="scientific">Pseudomonas fluorescens</name>
    <dbReference type="NCBI Taxonomy" id="294"/>
    <lineage>
        <taxon>Bacteria</taxon>
        <taxon>Pseudomonadati</taxon>
        <taxon>Pseudomonadota</taxon>
        <taxon>Gammaproteobacteria</taxon>
        <taxon>Pseudomonadales</taxon>
        <taxon>Pseudomonadaceae</taxon>
        <taxon>Pseudomonas</taxon>
    </lineage>
</organism>
<dbReference type="CDD" id="cd01825">
    <property type="entry name" value="SGNH_hydrolase_peri1"/>
    <property type="match status" value="1"/>
</dbReference>
<accession>A0A0F4TWC5</accession>
<dbReference type="Gene3D" id="2.60.120.1360">
    <property type="match status" value="1"/>
</dbReference>
<keyword evidence="4" id="KW-0449">Lipoprotein</keyword>
<evidence type="ECO:0000259" key="3">
    <source>
        <dbReference type="Pfam" id="PF22753"/>
    </source>
</evidence>
<sequence length="404" mass="43951">MRRLHRVFIAWMITTLSGCGWLCTSAAAELMPRNDQVISPDVPQGASTLNLSKLVGKLKASRSTSVSIVQLGDSHTAADLFTGEMRRLFQKQYGVGGIGFIAAMPVPGTRYDQVVLSTVDGQWRLVSSRNQYSGEFPLGGYLSLPMSPGARVHIESRASNDGMYRISALYRALFNSRLTASAGGVSASVELLPTSGQWRFSPAIQPVSLPVDLVIASNQTVELGGWNIESLTESGVTYSALGVNGAMLKILDRWQDGWQSTLQALRPDLLVLAYGGNEAFDDDLDLTLYEADLSEKLVLLRRTLPDIVILLVGPADSIKQRSADSCVGRQPAKLAQIIQIQRQAALKAAALFWDWQAYMGGACSIERWQAADLAQNDLIHLNGEGYKKSAGELYDYLQARLVGP</sequence>
<dbReference type="InterPro" id="IPR013830">
    <property type="entry name" value="SGNH_hydro"/>
</dbReference>
<reference evidence="4 5" key="1">
    <citation type="submission" date="2015-03" db="EMBL/GenBank/DDBJ databases">
        <title>Comparative genomics of Pseudomonas insights into diversity of traits involved in vanlence and defense.</title>
        <authorList>
            <person name="Qin Y."/>
        </authorList>
    </citation>
    <scope>NUCLEOTIDE SEQUENCE [LARGE SCALE GENOMIC DNA]</scope>
    <source>
        <strain evidence="4 5">C3</strain>
    </source>
</reference>
<protein>
    <submittedName>
        <fullName evidence="4">Lipoprotein</fullName>
    </submittedName>
</protein>
<feature type="signal peptide" evidence="1">
    <location>
        <begin position="1"/>
        <end position="28"/>
    </location>
</feature>
<keyword evidence="1" id="KW-0732">Signal</keyword>
<dbReference type="InterPro" id="IPR036514">
    <property type="entry name" value="SGNH_hydro_sf"/>
</dbReference>
<dbReference type="Proteomes" id="UP000033500">
    <property type="component" value="Unassembled WGS sequence"/>
</dbReference>
<evidence type="ECO:0000313" key="4">
    <source>
        <dbReference type="EMBL" id="KJZ48706.1"/>
    </source>
</evidence>
<proteinExistence type="predicted"/>
<dbReference type="GO" id="GO:0016788">
    <property type="term" value="F:hydrolase activity, acting on ester bonds"/>
    <property type="evidence" value="ECO:0007669"/>
    <property type="project" value="UniProtKB-ARBA"/>
</dbReference>
<evidence type="ECO:0000313" key="5">
    <source>
        <dbReference type="Proteomes" id="UP000033500"/>
    </source>
</evidence>
<evidence type="ECO:0000259" key="2">
    <source>
        <dbReference type="Pfam" id="PF13472"/>
    </source>
</evidence>
<dbReference type="InterPro" id="IPR055041">
    <property type="entry name" value="Ape1_N"/>
</dbReference>
<dbReference type="Pfam" id="PF13472">
    <property type="entry name" value="Lipase_GDSL_2"/>
    <property type="match status" value="1"/>
</dbReference>
<dbReference type="PATRIC" id="fig|294.131.peg.1733"/>
<dbReference type="PROSITE" id="PS51257">
    <property type="entry name" value="PROKAR_LIPOPROTEIN"/>
    <property type="match status" value="1"/>
</dbReference>
<feature type="domain" description="Peptidoglycan O-acetylesterase N-terminal" evidence="3">
    <location>
        <begin position="96"/>
        <end position="211"/>
    </location>
</feature>
<comment type="caution">
    <text evidence="4">The sequence shown here is derived from an EMBL/GenBank/DDBJ whole genome shotgun (WGS) entry which is preliminary data.</text>
</comment>
<dbReference type="SUPFAM" id="SSF52266">
    <property type="entry name" value="SGNH hydrolase"/>
    <property type="match status" value="1"/>
</dbReference>
<feature type="domain" description="SGNH hydrolase-type esterase" evidence="2">
    <location>
        <begin position="237"/>
        <end position="387"/>
    </location>
</feature>
<dbReference type="Pfam" id="PF22753">
    <property type="entry name" value="Ape1_N"/>
    <property type="match status" value="1"/>
</dbReference>
<dbReference type="EMBL" id="LACD01000002">
    <property type="protein sequence ID" value="KJZ48706.1"/>
    <property type="molecule type" value="Genomic_DNA"/>
</dbReference>
<feature type="chain" id="PRO_5002479603" evidence="1">
    <location>
        <begin position="29"/>
        <end position="404"/>
    </location>
</feature>
<dbReference type="RefSeq" id="WP_046045197.1">
    <property type="nucleotide sequence ID" value="NZ_LACD01000002.1"/>
</dbReference>
<gene>
    <name evidence="4" type="ORF">VC34_03075</name>
</gene>
<dbReference type="AlphaFoldDB" id="A0A0F4TWC5"/>
<dbReference type="Gene3D" id="3.40.50.1110">
    <property type="entry name" value="SGNH hydrolase"/>
    <property type="match status" value="1"/>
</dbReference>
<evidence type="ECO:0000256" key="1">
    <source>
        <dbReference type="SAM" id="SignalP"/>
    </source>
</evidence>